<keyword evidence="2" id="KW-1185">Reference proteome</keyword>
<accession>B9TDI8</accession>
<evidence type="ECO:0000313" key="1">
    <source>
        <dbReference type="EMBL" id="EEF26074.1"/>
    </source>
</evidence>
<dbReference type="AlphaFoldDB" id="B9TDI8"/>
<dbReference type="Proteomes" id="UP000008311">
    <property type="component" value="Unassembled WGS sequence"/>
</dbReference>
<evidence type="ECO:0000313" key="2">
    <source>
        <dbReference type="Proteomes" id="UP000008311"/>
    </source>
</evidence>
<protein>
    <submittedName>
        <fullName evidence="1">Uncharacterized protein</fullName>
    </submittedName>
</protein>
<sequence>MASVNARRAERSRDTRAFSTFITSLASGIAIASGIASHSAQAVIATRISPPSAT</sequence>
<organism evidence="1 2">
    <name type="scientific">Ricinus communis</name>
    <name type="common">Castor bean</name>
    <dbReference type="NCBI Taxonomy" id="3988"/>
    <lineage>
        <taxon>Eukaryota</taxon>
        <taxon>Viridiplantae</taxon>
        <taxon>Streptophyta</taxon>
        <taxon>Embryophyta</taxon>
        <taxon>Tracheophyta</taxon>
        <taxon>Spermatophyta</taxon>
        <taxon>Magnoliopsida</taxon>
        <taxon>eudicotyledons</taxon>
        <taxon>Gunneridae</taxon>
        <taxon>Pentapetalae</taxon>
        <taxon>rosids</taxon>
        <taxon>fabids</taxon>
        <taxon>Malpighiales</taxon>
        <taxon>Euphorbiaceae</taxon>
        <taxon>Acalyphoideae</taxon>
        <taxon>Acalypheae</taxon>
        <taxon>Ricinus</taxon>
    </lineage>
</organism>
<dbReference type="InParanoid" id="B9TDI8"/>
<proteinExistence type="predicted"/>
<reference evidence="2" key="1">
    <citation type="journal article" date="2010" name="Nat. Biotechnol.">
        <title>Draft genome sequence of the oilseed species Ricinus communis.</title>
        <authorList>
            <person name="Chan A.P."/>
            <person name="Crabtree J."/>
            <person name="Zhao Q."/>
            <person name="Lorenzi H."/>
            <person name="Orvis J."/>
            <person name="Puiu D."/>
            <person name="Melake-Berhan A."/>
            <person name="Jones K.M."/>
            <person name="Redman J."/>
            <person name="Chen G."/>
            <person name="Cahoon E.B."/>
            <person name="Gedil M."/>
            <person name="Stanke M."/>
            <person name="Haas B.J."/>
            <person name="Wortman J.R."/>
            <person name="Fraser-Liggett C.M."/>
            <person name="Ravel J."/>
            <person name="Rabinowicz P.D."/>
        </authorList>
    </citation>
    <scope>NUCLEOTIDE SEQUENCE [LARGE SCALE GENOMIC DNA]</scope>
    <source>
        <strain evidence="2">cv. Hale</strain>
    </source>
</reference>
<name>B9TDI8_RICCO</name>
<gene>
    <name evidence="1" type="ORF">RCOM_1933440</name>
</gene>
<dbReference type="EMBL" id="EQ978247">
    <property type="protein sequence ID" value="EEF26074.1"/>
    <property type="molecule type" value="Genomic_DNA"/>
</dbReference>